<evidence type="ECO:0000313" key="2">
    <source>
        <dbReference type="Proteomes" id="UP000006671"/>
    </source>
</evidence>
<dbReference type="OrthoDB" id="4850648at2759"/>
<accession>D2VD62</accession>
<name>D2VD62_NAEGR</name>
<dbReference type="InParanoid" id="D2VD62"/>
<dbReference type="STRING" id="5762.D2VD62"/>
<dbReference type="RefSeq" id="XP_002678019.1">
    <property type="nucleotide sequence ID" value="XM_002677973.1"/>
</dbReference>
<reference evidence="1 2" key="1">
    <citation type="journal article" date="2010" name="Cell">
        <title>The genome of Naegleria gruberi illuminates early eukaryotic versatility.</title>
        <authorList>
            <person name="Fritz-Laylin L.K."/>
            <person name="Prochnik S.E."/>
            <person name="Ginger M.L."/>
            <person name="Dacks J.B."/>
            <person name="Carpenter M.L."/>
            <person name="Field M.C."/>
            <person name="Kuo A."/>
            <person name="Paredez A."/>
            <person name="Chapman J."/>
            <person name="Pham J."/>
            <person name="Shu S."/>
            <person name="Neupane R."/>
            <person name="Cipriano M."/>
            <person name="Mancuso J."/>
            <person name="Tu H."/>
            <person name="Salamov A."/>
            <person name="Lindquist E."/>
            <person name="Shapiro H."/>
            <person name="Lucas S."/>
            <person name="Grigoriev I.V."/>
            <person name="Cande W.Z."/>
            <person name="Fulton C."/>
            <person name="Rokhsar D.S."/>
            <person name="Dawson S.C."/>
        </authorList>
    </citation>
    <scope>NUCLEOTIDE SEQUENCE [LARGE SCALE GENOMIC DNA]</scope>
    <source>
        <strain evidence="1 2">NEG-M</strain>
    </source>
</reference>
<dbReference type="OMA" id="MCEREMK"/>
<evidence type="ECO:0008006" key="3">
    <source>
        <dbReference type="Google" id="ProtNLM"/>
    </source>
</evidence>
<dbReference type="GeneID" id="8857039"/>
<evidence type="ECO:0000313" key="1">
    <source>
        <dbReference type="EMBL" id="EFC45275.1"/>
    </source>
</evidence>
<keyword evidence="2" id="KW-1185">Reference proteome</keyword>
<organism evidence="2">
    <name type="scientific">Naegleria gruberi</name>
    <name type="common">Amoeba</name>
    <dbReference type="NCBI Taxonomy" id="5762"/>
    <lineage>
        <taxon>Eukaryota</taxon>
        <taxon>Discoba</taxon>
        <taxon>Heterolobosea</taxon>
        <taxon>Tetramitia</taxon>
        <taxon>Eutetramitia</taxon>
        <taxon>Vahlkampfiidae</taxon>
        <taxon>Naegleria</taxon>
    </lineage>
</organism>
<dbReference type="KEGG" id="ngr:NAEGRDRAFT_79530"/>
<dbReference type="eggNOG" id="ENOG502S89B">
    <property type="taxonomic scope" value="Eukaryota"/>
</dbReference>
<protein>
    <recommendedName>
        <fullName evidence="3">HNH domain-containing protein</fullName>
    </recommendedName>
</protein>
<proteinExistence type="predicted"/>
<gene>
    <name evidence="1" type="ORF">NAEGRDRAFT_79530</name>
</gene>
<dbReference type="EMBL" id="GG738864">
    <property type="protein sequence ID" value="EFC45275.1"/>
    <property type="molecule type" value="Genomic_DNA"/>
</dbReference>
<dbReference type="PANTHER" id="PTHR37827">
    <property type="entry name" value="TUDOR DOMAIN-CONTAINING PROTEIN"/>
    <property type="match status" value="1"/>
</dbReference>
<dbReference type="VEuPathDB" id="AmoebaDB:NAEGRDRAFT_79530"/>
<dbReference type="PANTHER" id="PTHR37827:SF1">
    <property type="entry name" value="HNH DOMAIN-CONTAINING PROTEIN"/>
    <property type="match status" value="1"/>
</dbReference>
<dbReference type="AlphaFoldDB" id="D2VD62"/>
<dbReference type="Proteomes" id="UP000006671">
    <property type="component" value="Unassembled WGS sequence"/>
</dbReference>
<sequence length="253" mass="29307">MSQNEETPLVTFDQLSDEQIETCVKKALMKALPQLIEDEDILEHLLGELLQDNLNVLLQSGAVDETLPTKGENKASNHTLAFSAISNTKGEKKQKSLTLITNILSEHLINYDLALDDEKEVQSICNEIQEHLQNLRLCKYEDYGIVIDSDDDDGAYVEDGCCVMCEREMKLTRHHLIPRWTHRKFLKRGQYSKEHLNKVILICRPCHDAVHTFITLDEMAEKYHSLETIMEHPKVQGWIPYISRVRTTKRFRF</sequence>